<name>A0A931C8A4_9ACTN</name>
<feature type="binding site" evidence="2">
    <location>
        <position position="82"/>
    </location>
    <ligand>
        <name>substrate</name>
    </ligand>
</feature>
<dbReference type="SUPFAM" id="SSF51989">
    <property type="entry name" value="Glycosyl hydrolases family 6, cellulases"/>
    <property type="match status" value="1"/>
</dbReference>
<dbReference type="GO" id="GO:0004553">
    <property type="term" value="F:hydrolase activity, hydrolyzing O-glycosyl compounds"/>
    <property type="evidence" value="ECO:0007669"/>
    <property type="project" value="InterPro"/>
</dbReference>
<feature type="active site" description="Proton acceptor" evidence="1">
    <location>
        <position position="309"/>
    </location>
</feature>
<keyword evidence="3 4" id="KW-0378">Hydrolase</keyword>
<dbReference type="EMBL" id="JADQTO010000007">
    <property type="protein sequence ID" value="MBG0563222.1"/>
    <property type="molecule type" value="Genomic_DNA"/>
</dbReference>
<dbReference type="PANTHER" id="PTHR34876">
    <property type="match status" value="1"/>
</dbReference>
<accession>A0A931C8A4</accession>
<organism evidence="4 5">
    <name type="scientific">Actinoplanes aureus</name>
    <dbReference type="NCBI Taxonomy" id="2792083"/>
    <lineage>
        <taxon>Bacteria</taxon>
        <taxon>Bacillati</taxon>
        <taxon>Actinomycetota</taxon>
        <taxon>Actinomycetes</taxon>
        <taxon>Micromonosporales</taxon>
        <taxon>Micromonosporaceae</taxon>
        <taxon>Actinoplanes</taxon>
    </lineage>
</organism>
<evidence type="ECO:0000313" key="4">
    <source>
        <dbReference type="EMBL" id="MBG0563222.1"/>
    </source>
</evidence>
<protein>
    <recommendedName>
        <fullName evidence="3">Glucanase</fullName>
        <ecNumber evidence="3">3.2.1.-</ecNumber>
    </recommendedName>
</protein>
<keyword evidence="3" id="KW-0326">Glycosidase</keyword>
<dbReference type="AlphaFoldDB" id="A0A931C8A4"/>
<dbReference type="Proteomes" id="UP000598146">
    <property type="component" value="Unassembled WGS sequence"/>
</dbReference>
<dbReference type="RefSeq" id="WP_196415017.1">
    <property type="nucleotide sequence ID" value="NZ_JADQTO010000007.1"/>
</dbReference>
<sequence>MARRTLALLAALLVVAAGGVLRAEREPAPAIRTPETAGVAYPGLYVDPNGAAAAHVRALERAGRRAEAAILRRISDRPAATWFTDAAPGFADRARRLVTAASLARRVPVLALYNIPHRDCGSHSKGGAVNAQAYRAWISALATAMRGHRALVILEPDAVAQAAHGGCLSARAAARRYAVLSAAVTILAAVPGVSVYLDAGNPIWVPAARMAPALRLSGVGRARGFALNVANFETTPDNLRYGTLLSRLLAGRHFVVDTSRNGNGPARRGAGDRHWCNPPGRRLGVPPTLRTGHPLADAYLWVKRPGESDGPCGRGAPPAGQWYPAYARSLAAS</sequence>
<feature type="binding site" evidence="2">
    <location>
        <position position="231"/>
    </location>
    <ligand>
        <name>substrate</name>
    </ligand>
</feature>
<proteinExistence type="inferred from homology"/>
<feature type="binding site" evidence="2">
    <location>
        <position position="307"/>
    </location>
    <ligand>
        <name>substrate</name>
    </ligand>
</feature>
<feature type="binding site" evidence="2">
    <location>
        <position position="303"/>
    </location>
    <ligand>
        <name>substrate</name>
    </ligand>
</feature>
<keyword evidence="3" id="KW-0624">Polysaccharide degradation</keyword>
<dbReference type="InterPro" id="IPR016288">
    <property type="entry name" value="Beta_cellobiohydrolase"/>
</dbReference>
<dbReference type="GO" id="GO:0030245">
    <property type="term" value="P:cellulose catabolic process"/>
    <property type="evidence" value="ECO:0007669"/>
    <property type="project" value="UniProtKB-KW"/>
</dbReference>
<evidence type="ECO:0000313" key="5">
    <source>
        <dbReference type="Proteomes" id="UP000598146"/>
    </source>
</evidence>
<evidence type="ECO:0000256" key="2">
    <source>
        <dbReference type="PIRSR" id="PIRSR001100-2"/>
    </source>
</evidence>
<dbReference type="PIRSF" id="PIRSF001100">
    <property type="entry name" value="Beta_cellobiohydrolase"/>
    <property type="match status" value="1"/>
</dbReference>
<dbReference type="InterPro" id="IPR036434">
    <property type="entry name" value="Beta_cellobiohydrolase_sf"/>
</dbReference>
<comment type="caution">
    <text evidence="4">The sequence shown here is derived from an EMBL/GenBank/DDBJ whole genome shotgun (WGS) entry which is preliminary data.</text>
</comment>
<feature type="binding site" evidence="2">
    <location>
        <position position="204"/>
    </location>
    <ligand>
        <name>substrate</name>
    </ligand>
</feature>
<evidence type="ECO:0000256" key="1">
    <source>
        <dbReference type="PIRSR" id="PIRSR001100-1"/>
    </source>
</evidence>
<keyword evidence="3" id="KW-0119">Carbohydrate metabolism</keyword>
<dbReference type="PANTHER" id="PTHR34876:SF4">
    <property type="entry name" value="1,4-BETA-D-GLUCAN CELLOBIOHYDROLASE C-RELATED"/>
    <property type="match status" value="1"/>
</dbReference>
<feature type="binding site" evidence="2">
    <location>
        <position position="275"/>
    </location>
    <ligand>
        <name>substrate</name>
    </ligand>
</feature>
<feature type="active site" description="Proton donor" evidence="1">
    <location>
        <position position="157"/>
    </location>
</feature>
<dbReference type="Gene3D" id="3.20.20.40">
    <property type="entry name" value="1, 4-beta cellobiohydrolase"/>
    <property type="match status" value="1"/>
</dbReference>
<evidence type="ECO:0000256" key="3">
    <source>
        <dbReference type="RuleBase" id="RU361186"/>
    </source>
</evidence>
<keyword evidence="3" id="KW-0136">Cellulose degradation</keyword>
<gene>
    <name evidence="4" type="ORF">I4J89_17380</name>
</gene>
<dbReference type="PRINTS" id="PR00733">
    <property type="entry name" value="GLHYDRLASE6"/>
</dbReference>
<comment type="similarity">
    <text evidence="3">Belongs to the glycosyl hydrolase family 6.</text>
</comment>
<dbReference type="Pfam" id="PF01341">
    <property type="entry name" value="Glyco_hydro_6"/>
    <property type="match status" value="1"/>
</dbReference>
<keyword evidence="5" id="KW-1185">Reference proteome</keyword>
<dbReference type="EC" id="3.2.1.-" evidence="3"/>
<reference evidence="4" key="1">
    <citation type="submission" date="2020-11" db="EMBL/GenBank/DDBJ databases">
        <title>Isolation and identification of active actinomycetes.</title>
        <authorList>
            <person name="Sun X."/>
        </authorList>
    </citation>
    <scope>NUCLEOTIDE SEQUENCE</scope>
    <source>
        <strain evidence="4">NEAU-A11</strain>
    </source>
</reference>